<gene>
    <name evidence="2" type="ORF">CWM47_14390</name>
</gene>
<feature type="transmembrane region" description="Helical" evidence="1">
    <location>
        <begin position="50"/>
        <end position="75"/>
    </location>
</feature>
<accession>A0A2K8YZ49</accession>
<dbReference type="Proteomes" id="UP000232883">
    <property type="component" value="Chromosome"/>
</dbReference>
<dbReference type="KEGG" id="spir:CWM47_14390"/>
<keyword evidence="1" id="KW-1133">Transmembrane helix</keyword>
<evidence type="ECO:0000256" key="1">
    <source>
        <dbReference type="SAM" id="Phobius"/>
    </source>
</evidence>
<reference evidence="2 3" key="1">
    <citation type="submission" date="2017-11" db="EMBL/GenBank/DDBJ databases">
        <title>Taxonomic description and genome sequences of Spirosoma HA7 sp. nov., isolated from pollen microhabitat of Corylus avellana.</title>
        <authorList>
            <person name="Ambika Manirajan B."/>
            <person name="Suarez C."/>
            <person name="Ratering S."/>
            <person name="Geissler-Plaum R."/>
            <person name="Cardinale M."/>
            <person name="Sylvia S."/>
        </authorList>
    </citation>
    <scope>NUCLEOTIDE SEQUENCE [LARGE SCALE GENOMIC DNA]</scope>
    <source>
        <strain evidence="2 3">HA7</strain>
    </source>
</reference>
<feature type="transmembrane region" description="Helical" evidence="1">
    <location>
        <begin position="95"/>
        <end position="112"/>
    </location>
</feature>
<feature type="transmembrane region" description="Helical" evidence="1">
    <location>
        <begin position="152"/>
        <end position="171"/>
    </location>
</feature>
<evidence type="ECO:0000313" key="3">
    <source>
        <dbReference type="Proteomes" id="UP000232883"/>
    </source>
</evidence>
<protein>
    <submittedName>
        <fullName evidence="2">Uncharacterized protein</fullName>
    </submittedName>
</protein>
<feature type="transmembrane region" description="Helical" evidence="1">
    <location>
        <begin position="9"/>
        <end position="30"/>
    </location>
</feature>
<dbReference type="RefSeq" id="WP_100988649.1">
    <property type="nucleotide sequence ID" value="NZ_CP025096.1"/>
</dbReference>
<feature type="transmembrane region" description="Helical" evidence="1">
    <location>
        <begin position="124"/>
        <end position="140"/>
    </location>
</feature>
<dbReference type="AlphaFoldDB" id="A0A2K8YZ49"/>
<keyword evidence="1" id="KW-0472">Membrane</keyword>
<organism evidence="2 3">
    <name type="scientific">Spirosoma pollinicola</name>
    <dbReference type="NCBI Taxonomy" id="2057025"/>
    <lineage>
        <taxon>Bacteria</taxon>
        <taxon>Pseudomonadati</taxon>
        <taxon>Bacteroidota</taxon>
        <taxon>Cytophagia</taxon>
        <taxon>Cytophagales</taxon>
        <taxon>Cytophagaceae</taxon>
        <taxon>Spirosoma</taxon>
    </lineage>
</organism>
<evidence type="ECO:0000313" key="2">
    <source>
        <dbReference type="EMBL" id="AUD02916.1"/>
    </source>
</evidence>
<sequence length="231" mass="26871">MEFDRIKSILLALVPYVVLCSYIYFISFFQTFNLNGLAFINYNEILQITAYTFLITFGFSILINFILAVVMVDFLGYSSGRGSETRIGKIVNSKLFIFASLIIWVLIIYGIYPNQEESIFSGRWFVWGMAACFLPYLYLNSSDLLIEFRDSLRANIIHLIVVLPILSWSLGKYDSYRIKNNISYSFILENKIQKKIILLNSHSYIFCTMNNDSFFIEKPEKYNSVAIIQKK</sequence>
<dbReference type="EMBL" id="CP025096">
    <property type="protein sequence ID" value="AUD02916.1"/>
    <property type="molecule type" value="Genomic_DNA"/>
</dbReference>
<keyword evidence="1" id="KW-0812">Transmembrane</keyword>
<proteinExistence type="predicted"/>
<name>A0A2K8YZ49_9BACT</name>
<keyword evidence="3" id="KW-1185">Reference proteome</keyword>